<dbReference type="Proteomes" id="UP001500063">
    <property type="component" value="Unassembled WGS sequence"/>
</dbReference>
<reference evidence="7 8" key="1">
    <citation type="journal article" date="2019" name="Int. J. Syst. Evol. Microbiol.">
        <title>The Global Catalogue of Microorganisms (GCM) 10K type strain sequencing project: providing services to taxonomists for standard genome sequencing and annotation.</title>
        <authorList>
            <consortium name="The Broad Institute Genomics Platform"/>
            <consortium name="The Broad Institute Genome Sequencing Center for Infectious Disease"/>
            <person name="Wu L."/>
            <person name="Ma J."/>
        </authorList>
    </citation>
    <scope>NUCLEOTIDE SEQUENCE [LARGE SCALE GENOMIC DNA]</scope>
    <source>
        <strain evidence="7 8">JCM 4565</strain>
    </source>
</reference>
<feature type="transmembrane region" description="Helical" evidence="6">
    <location>
        <begin position="175"/>
        <end position="192"/>
    </location>
</feature>
<dbReference type="RefSeq" id="WP_344117754.1">
    <property type="nucleotide sequence ID" value="NZ_BAAABW010000013.1"/>
</dbReference>
<feature type="transmembrane region" description="Helical" evidence="6">
    <location>
        <begin position="148"/>
        <end position="169"/>
    </location>
</feature>
<feature type="transmembrane region" description="Helical" evidence="6">
    <location>
        <begin position="263"/>
        <end position="286"/>
    </location>
</feature>
<evidence type="ECO:0000313" key="7">
    <source>
        <dbReference type="EMBL" id="GAA0346721.1"/>
    </source>
</evidence>
<comment type="caution">
    <text evidence="7">The sequence shown here is derived from an EMBL/GenBank/DDBJ whole genome shotgun (WGS) entry which is preliminary data.</text>
</comment>
<feature type="compositionally biased region" description="Basic and acidic residues" evidence="5">
    <location>
        <begin position="1"/>
        <end position="10"/>
    </location>
</feature>
<evidence type="ECO:0000256" key="3">
    <source>
        <dbReference type="ARBA" id="ARBA00022989"/>
    </source>
</evidence>
<dbReference type="InterPro" id="IPR000537">
    <property type="entry name" value="UbiA_prenyltransferase"/>
</dbReference>
<feature type="region of interest" description="Disordered" evidence="5">
    <location>
        <begin position="1"/>
        <end position="25"/>
    </location>
</feature>
<comment type="subcellular location">
    <subcellularLocation>
        <location evidence="1">Membrane</location>
        <topology evidence="1">Multi-pass membrane protein</topology>
    </subcellularLocation>
</comment>
<keyword evidence="7" id="KW-0328">Glycosyltransferase</keyword>
<feature type="transmembrane region" description="Helical" evidence="6">
    <location>
        <begin position="225"/>
        <end position="242"/>
    </location>
</feature>
<evidence type="ECO:0000313" key="8">
    <source>
        <dbReference type="Proteomes" id="UP001500063"/>
    </source>
</evidence>
<evidence type="ECO:0000256" key="6">
    <source>
        <dbReference type="SAM" id="Phobius"/>
    </source>
</evidence>
<name>A0ABN0WU34_9ACTN</name>
<feature type="transmembrane region" description="Helical" evidence="6">
    <location>
        <begin position="107"/>
        <end position="127"/>
    </location>
</feature>
<evidence type="ECO:0000256" key="5">
    <source>
        <dbReference type="SAM" id="MobiDB-lite"/>
    </source>
</evidence>
<dbReference type="InterPro" id="IPR044878">
    <property type="entry name" value="UbiA_sf"/>
</dbReference>
<dbReference type="GO" id="GO:0016757">
    <property type="term" value="F:glycosyltransferase activity"/>
    <property type="evidence" value="ECO:0007669"/>
    <property type="project" value="UniProtKB-KW"/>
</dbReference>
<dbReference type="NCBIfam" id="NF008978">
    <property type="entry name" value="PRK12324.1-4"/>
    <property type="match status" value="1"/>
</dbReference>
<gene>
    <name evidence="7" type="ORF">GCM10010319_24050</name>
</gene>
<dbReference type="Pfam" id="PF01040">
    <property type="entry name" value="UbiA"/>
    <property type="match status" value="1"/>
</dbReference>
<dbReference type="EMBL" id="BAAABW010000013">
    <property type="protein sequence ID" value="GAA0346721.1"/>
    <property type="molecule type" value="Genomic_DNA"/>
</dbReference>
<protein>
    <submittedName>
        <fullName evidence="7">Decaprenyl-phosphate phosphoribosyltransferase</fullName>
    </submittedName>
</protein>
<keyword evidence="7" id="KW-0808">Transferase</keyword>
<feature type="transmembrane region" description="Helical" evidence="6">
    <location>
        <begin position="199"/>
        <end position="219"/>
    </location>
</feature>
<proteinExistence type="predicted"/>
<sequence>MPGPPEDHPTEMTPGTPVRPTGELINATTGSENLRSLPATSDQPVETAPETLQTQVITRAPVSCRYLQLAAGLLRAARPRQWVKNVLVLAAPVAAGRLGSLAEAGQLGVVFVLFTGAAAAVYLFNDVMDAEADRAHPRKCHRPIASGIVRPPVACATSALLATAAMAGAAEFCNAPATLVIGVYLVLQVAYCTVLKHQLVVDLVLVAAGFLMRAMIGGLAIGIPISRWFLITAGFGALFIVASKRYSESRSTRDQGGATRALLVTYTAGYLRFVWQLAAGLTLAGYCLWALDGSTFARPALAATLPWRQLSIVPFVLSVLRYAVFTDRATAGSPEDVVLGDRPLMVIGLIWAALYGCAVAGV</sequence>
<organism evidence="7 8">
    <name type="scientific">Streptomyces blastmyceticus</name>
    <dbReference type="NCBI Taxonomy" id="68180"/>
    <lineage>
        <taxon>Bacteria</taxon>
        <taxon>Bacillati</taxon>
        <taxon>Actinomycetota</taxon>
        <taxon>Actinomycetes</taxon>
        <taxon>Kitasatosporales</taxon>
        <taxon>Streptomycetaceae</taxon>
        <taxon>Streptomyces</taxon>
    </lineage>
</organism>
<keyword evidence="2 6" id="KW-0812">Transmembrane</keyword>
<dbReference type="Gene3D" id="1.10.357.140">
    <property type="entry name" value="UbiA prenyltransferase"/>
    <property type="match status" value="1"/>
</dbReference>
<feature type="transmembrane region" description="Helical" evidence="6">
    <location>
        <begin position="344"/>
        <end position="361"/>
    </location>
</feature>
<keyword evidence="3 6" id="KW-1133">Transmembrane helix</keyword>
<evidence type="ECO:0000256" key="4">
    <source>
        <dbReference type="ARBA" id="ARBA00023136"/>
    </source>
</evidence>
<accession>A0ABN0WU34</accession>
<evidence type="ECO:0000256" key="2">
    <source>
        <dbReference type="ARBA" id="ARBA00022692"/>
    </source>
</evidence>
<evidence type="ECO:0000256" key="1">
    <source>
        <dbReference type="ARBA" id="ARBA00004141"/>
    </source>
</evidence>
<dbReference type="CDD" id="cd13963">
    <property type="entry name" value="PT_UbiA_2"/>
    <property type="match status" value="1"/>
</dbReference>
<keyword evidence="4 6" id="KW-0472">Membrane</keyword>
<keyword evidence="8" id="KW-1185">Reference proteome</keyword>
<feature type="transmembrane region" description="Helical" evidence="6">
    <location>
        <begin position="306"/>
        <end position="324"/>
    </location>
</feature>